<organism evidence="1 2">
    <name type="scientific">Candidula unifasciata</name>
    <dbReference type="NCBI Taxonomy" id="100452"/>
    <lineage>
        <taxon>Eukaryota</taxon>
        <taxon>Metazoa</taxon>
        <taxon>Spiralia</taxon>
        <taxon>Lophotrochozoa</taxon>
        <taxon>Mollusca</taxon>
        <taxon>Gastropoda</taxon>
        <taxon>Heterobranchia</taxon>
        <taxon>Euthyneura</taxon>
        <taxon>Panpulmonata</taxon>
        <taxon>Eupulmonata</taxon>
        <taxon>Stylommatophora</taxon>
        <taxon>Helicina</taxon>
        <taxon>Helicoidea</taxon>
        <taxon>Geomitridae</taxon>
        <taxon>Candidula</taxon>
    </lineage>
</organism>
<proteinExistence type="predicted"/>
<sequence>MATWFFTTFTASDLKRKVHNLRGVQFLFTKINPDQIDVPQFVQEYDIKINGPRYVVPEPTSQDDL</sequence>
<evidence type="ECO:0000313" key="1">
    <source>
        <dbReference type="EMBL" id="CAG5122947.1"/>
    </source>
</evidence>
<evidence type="ECO:0000313" key="2">
    <source>
        <dbReference type="Proteomes" id="UP000678393"/>
    </source>
</evidence>
<reference evidence="1" key="1">
    <citation type="submission" date="2021-04" db="EMBL/GenBank/DDBJ databases">
        <authorList>
            <consortium name="Molecular Ecology Group"/>
        </authorList>
    </citation>
    <scope>NUCLEOTIDE SEQUENCE</scope>
</reference>
<dbReference type="AlphaFoldDB" id="A0A8S3Z0B2"/>
<accession>A0A8S3Z0B2</accession>
<dbReference type="EMBL" id="CAJHNH020001402">
    <property type="protein sequence ID" value="CAG5122947.1"/>
    <property type="molecule type" value="Genomic_DNA"/>
</dbReference>
<comment type="caution">
    <text evidence="1">The sequence shown here is derived from an EMBL/GenBank/DDBJ whole genome shotgun (WGS) entry which is preliminary data.</text>
</comment>
<name>A0A8S3Z0B2_9EUPU</name>
<dbReference type="OrthoDB" id="365077at2759"/>
<dbReference type="Proteomes" id="UP000678393">
    <property type="component" value="Unassembled WGS sequence"/>
</dbReference>
<protein>
    <submittedName>
        <fullName evidence="1">Uncharacterized protein</fullName>
    </submittedName>
</protein>
<gene>
    <name evidence="1" type="ORF">CUNI_LOCUS8505</name>
</gene>
<keyword evidence="2" id="KW-1185">Reference proteome</keyword>